<dbReference type="EMBL" id="GBXM01100229">
    <property type="protein sequence ID" value="JAH08348.1"/>
    <property type="molecule type" value="Transcribed_RNA"/>
</dbReference>
<proteinExistence type="predicted"/>
<dbReference type="AlphaFoldDB" id="A0A0E9PWW5"/>
<reference evidence="1" key="1">
    <citation type="submission" date="2014-11" db="EMBL/GenBank/DDBJ databases">
        <authorList>
            <person name="Amaro Gonzalez C."/>
        </authorList>
    </citation>
    <scope>NUCLEOTIDE SEQUENCE</scope>
</reference>
<reference evidence="1" key="2">
    <citation type="journal article" date="2015" name="Fish Shellfish Immunol.">
        <title>Early steps in the European eel (Anguilla anguilla)-Vibrio vulnificus interaction in the gills: Role of the RtxA13 toxin.</title>
        <authorList>
            <person name="Callol A."/>
            <person name="Pajuelo D."/>
            <person name="Ebbesson L."/>
            <person name="Teles M."/>
            <person name="MacKenzie S."/>
            <person name="Amaro C."/>
        </authorList>
    </citation>
    <scope>NUCLEOTIDE SEQUENCE</scope>
</reference>
<organism evidence="1">
    <name type="scientific">Anguilla anguilla</name>
    <name type="common">European freshwater eel</name>
    <name type="synonym">Muraena anguilla</name>
    <dbReference type="NCBI Taxonomy" id="7936"/>
    <lineage>
        <taxon>Eukaryota</taxon>
        <taxon>Metazoa</taxon>
        <taxon>Chordata</taxon>
        <taxon>Craniata</taxon>
        <taxon>Vertebrata</taxon>
        <taxon>Euteleostomi</taxon>
        <taxon>Actinopterygii</taxon>
        <taxon>Neopterygii</taxon>
        <taxon>Teleostei</taxon>
        <taxon>Anguilliformes</taxon>
        <taxon>Anguillidae</taxon>
        <taxon>Anguilla</taxon>
    </lineage>
</organism>
<sequence length="23" mass="2622">MLDTHAKLLSLCVRCMKKAFESP</sequence>
<name>A0A0E9PWW5_ANGAN</name>
<protein>
    <submittedName>
        <fullName evidence="1">Uncharacterized protein</fullName>
    </submittedName>
</protein>
<evidence type="ECO:0000313" key="1">
    <source>
        <dbReference type="EMBL" id="JAH08348.1"/>
    </source>
</evidence>
<accession>A0A0E9PWW5</accession>